<evidence type="ECO:0000256" key="4">
    <source>
        <dbReference type="ARBA" id="ARBA00022475"/>
    </source>
</evidence>
<comment type="caution">
    <text evidence="11">The sequence shown here is derived from an EMBL/GenBank/DDBJ whole genome shotgun (WGS) entry which is preliminary data.</text>
</comment>
<keyword evidence="5 9" id="KW-0812">Transmembrane</keyword>
<name>A0A226BYK7_9FIRM</name>
<evidence type="ECO:0000256" key="9">
    <source>
        <dbReference type="SAM" id="Phobius"/>
    </source>
</evidence>
<evidence type="ECO:0000256" key="5">
    <source>
        <dbReference type="ARBA" id="ARBA00022692"/>
    </source>
</evidence>
<sequence length="486" mass="51758">MEEEQEIKELNFHLGSFGGVVPILIFVIWAIIASFLGVITTNGLSMGAIIGLIVGMAICKNSGDIYAQAVFEGFTQTIAAVAIVAWFFAGMFSEVLQAGGLVEGLVWIAHITGVEGGLFVAINFLLAAAFASAVGTGYGTVVAFATLMYPAGIIMGAHPVILVASICSGAAFGDNLAPISDTTIVSAATQETDVPGVVKSRFKYAITAAIPTFILYIILGAAPQGAAGVEGTTAIIEEYADPSGLLLLIPFALVLILAFSGFHLLVSLTWGIIVGILVNVLLGLAPLSAIIHFNTQEATISGALVDGLAGYVEYAILILLIVACSHMIRLSGAMEDFREWITAKINGVIMRAELAYWAMVALLNSVITINTAAEVAAAPFVRQIGKDHHIHPYRRANFLDAQTSALGYIYPWSAGLLLAITTIRRLTNEYEFIEPISPAQVTPYVFHGWILLVIFFVAAITGIWRRYEGPNGEELMHPPNKDDDPS</sequence>
<reference evidence="11 12" key="1">
    <citation type="submission" date="2017-06" db="EMBL/GenBank/DDBJ databases">
        <title>Draft Genome Sequence of Natranaerobius trueperi halophilic, alkalithermophilic bacteria from soda lakes.</title>
        <authorList>
            <person name="Zhao B."/>
        </authorList>
    </citation>
    <scope>NUCLEOTIDE SEQUENCE [LARGE SCALE GENOMIC DNA]</scope>
    <source>
        <strain evidence="11 12">DSM 18760</strain>
    </source>
</reference>
<keyword evidence="12" id="KW-1185">Reference proteome</keyword>
<evidence type="ECO:0000259" key="10">
    <source>
        <dbReference type="Pfam" id="PF03553"/>
    </source>
</evidence>
<keyword evidence="2" id="KW-0813">Transport</keyword>
<comment type="similarity">
    <text evidence="8">Belongs to the NhaC Na(+)/H(+) (TC 2.A.35) antiporter family.</text>
</comment>
<feature type="transmembrane region" description="Helical" evidence="9">
    <location>
        <begin position="272"/>
        <end position="291"/>
    </location>
</feature>
<feature type="transmembrane region" description="Helical" evidence="9">
    <location>
        <begin position="311"/>
        <end position="333"/>
    </location>
</feature>
<evidence type="ECO:0000256" key="8">
    <source>
        <dbReference type="ARBA" id="ARBA00038435"/>
    </source>
</evidence>
<feature type="transmembrane region" description="Helical" evidence="9">
    <location>
        <begin position="38"/>
        <end position="58"/>
    </location>
</feature>
<keyword evidence="7 9" id="KW-0472">Membrane</keyword>
<accession>A0A226BYK7</accession>
<evidence type="ECO:0000256" key="7">
    <source>
        <dbReference type="ARBA" id="ARBA00023136"/>
    </source>
</evidence>
<feature type="transmembrane region" description="Helical" evidence="9">
    <location>
        <begin position="147"/>
        <end position="172"/>
    </location>
</feature>
<dbReference type="GO" id="GO:0015297">
    <property type="term" value="F:antiporter activity"/>
    <property type="evidence" value="ECO:0007669"/>
    <property type="project" value="UniProtKB-KW"/>
</dbReference>
<dbReference type="PANTHER" id="PTHR33451:SF3">
    <property type="entry name" value="MALATE-2H(+)_NA(+)-LACTATE ANTIPORTER"/>
    <property type="match status" value="1"/>
</dbReference>
<feature type="transmembrane region" description="Helical" evidence="9">
    <location>
        <begin position="444"/>
        <end position="464"/>
    </location>
</feature>
<evidence type="ECO:0000256" key="2">
    <source>
        <dbReference type="ARBA" id="ARBA00022448"/>
    </source>
</evidence>
<comment type="subcellular location">
    <subcellularLocation>
        <location evidence="1">Cell membrane</location>
        <topology evidence="1">Multi-pass membrane protein</topology>
    </subcellularLocation>
</comment>
<gene>
    <name evidence="11" type="ORF">CDO51_09870</name>
</gene>
<dbReference type="RefSeq" id="WP_089024101.1">
    <property type="nucleotide sequence ID" value="NZ_NIQC01000024.1"/>
</dbReference>
<dbReference type="EMBL" id="NIQC01000024">
    <property type="protein sequence ID" value="OWZ83197.1"/>
    <property type="molecule type" value="Genomic_DNA"/>
</dbReference>
<keyword evidence="4" id="KW-1003">Cell membrane</keyword>
<evidence type="ECO:0000256" key="3">
    <source>
        <dbReference type="ARBA" id="ARBA00022449"/>
    </source>
</evidence>
<feature type="transmembrane region" description="Helical" evidence="9">
    <location>
        <begin position="243"/>
        <end position="265"/>
    </location>
</feature>
<evidence type="ECO:0000256" key="6">
    <source>
        <dbReference type="ARBA" id="ARBA00022989"/>
    </source>
</evidence>
<protein>
    <submittedName>
        <fullName evidence="11">Sodium:proton antiporter</fullName>
    </submittedName>
</protein>
<evidence type="ECO:0000256" key="1">
    <source>
        <dbReference type="ARBA" id="ARBA00004651"/>
    </source>
</evidence>
<dbReference type="InterPro" id="IPR052180">
    <property type="entry name" value="NhaC_Na-H+_Antiporter"/>
</dbReference>
<organism evidence="11 12">
    <name type="scientific">Natranaerobius trueperi</name>
    <dbReference type="NCBI Taxonomy" id="759412"/>
    <lineage>
        <taxon>Bacteria</taxon>
        <taxon>Bacillati</taxon>
        <taxon>Bacillota</taxon>
        <taxon>Clostridia</taxon>
        <taxon>Natranaerobiales</taxon>
        <taxon>Natranaerobiaceae</taxon>
        <taxon>Natranaerobius</taxon>
    </lineage>
</organism>
<feature type="transmembrane region" description="Helical" evidence="9">
    <location>
        <begin position="354"/>
        <end position="373"/>
    </location>
</feature>
<dbReference type="PANTHER" id="PTHR33451">
    <property type="entry name" value="MALATE-2H(+)/NA(+)-LACTATE ANTIPORTER"/>
    <property type="match status" value="1"/>
</dbReference>
<dbReference type="Proteomes" id="UP000214588">
    <property type="component" value="Unassembled WGS sequence"/>
</dbReference>
<feature type="transmembrane region" description="Helical" evidence="9">
    <location>
        <begin position="118"/>
        <end position="141"/>
    </location>
</feature>
<dbReference type="GO" id="GO:0005886">
    <property type="term" value="C:plasma membrane"/>
    <property type="evidence" value="ECO:0007669"/>
    <property type="project" value="UniProtKB-SubCell"/>
</dbReference>
<evidence type="ECO:0000313" key="12">
    <source>
        <dbReference type="Proteomes" id="UP000214588"/>
    </source>
</evidence>
<dbReference type="InterPro" id="IPR018461">
    <property type="entry name" value="Na/H_Antiport_NhaC-like_C"/>
</dbReference>
<dbReference type="AlphaFoldDB" id="A0A226BYK7"/>
<feature type="transmembrane region" description="Helical" evidence="9">
    <location>
        <begin position="204"/>
        <end position="223"/>
    </location>
</feature>
<feature type="transmembrane region" description="Helical" evidence="9">
    <location>
        <begin position="405"/>
        <end position="423"/>
    </location>
</feature>
<feature type="transmembrane region" description="Helical" evidence="9">
    <location>
        <begin position="70"/>
        <end position="89"/>
    </location>
</feature>
<feature type="domain" description="Na+/H+ antiporter NhaC-like C-terminal" evidence="10">
    <location>
        <begin position="24"/>
        <end position="220"/>
    </location>
</feature>
<keyword evidence="6 9" id="KW-1133">Transmembrane helix</keyword>
<keyword evidence="3" id="KW-0050">Antiport</keyword>
<feature type="transmembrane region" description="Helical" evidence="9">
    <location>
        <begin position="12"/>
        <end position="32"/>
    </location>
</feature>
<evidence type="ECO:0000313" key="11">
    <source>
        <dbReference type="EMBL" id="OWZ83197.1"/>
    </source>
</evidence>
<dbReference type="OrthoDB" id="9790605at2"/>
<proteinExistence type="inferred from homology"/>
<dbReference type="Pfam" id="PF03553">
    <property type="entry name" value="Na_H_antiporter"/>
    <property type="match status" value="1"/>
</dbReference>